<keyword evidence="1" id="KW-1133">Transmembrane helix</keyword>
<dbReference type="Proteomes" id="UP001272242">
    <property type="component" value="Unassembled WGS sequence"/>
</dbReference>
<keyword evidence="3" id="KW-1185">Reference proteome</keyword>
<gene>
    <name evidence="2" type="ORF">R5W23_000056</name>
</gene>
<evidence type="ECO:0000313" key="3">
    <source>
        <dbReference type="Proteomes" id="UP001272242"/>
    </source>
</evidence>
<evidence type="ECO:0000313" key="2">
    <source>
        <dbReference type="EMBL" id="MDY3557530.1"/>
    </source>
</evidence>
<reference evidence="3" key="1">
    <citation type="journal article" date="2023" name="Mar. Drugs">
        <title>Gemmata algarum, a Novel Planctomycete Isolated from an Algal Mat, Displays Antimicrobial Activity.</title>
        <authorList>
            <person name="Kumar G."/>
            <person name="Kallscheuer N."/>
            <person name="Kashif M."/>
            <person name="Ahamad S."/>
            <person name="Jagadeeshwari U."/>
            <person name="Pannikurungottu S."/>
            <person name="Haufschild T."/>
            <person name="Kabuu M."/>
            <person name="Sasikala C."/>
            <person name="Jogler C."/>
            <person name="Ramana C."/>
        </authorList>
    </citation>
    <scope>NUCLEOTIDE SEQUENCE [LARGE SCALE GENOMIC DNA]</scope>
    <source>
        <strain evidence="3">JC673</strain>
    </source>
</reference>
<dbReference type="RefSeq" id="WP_320684590.1">
    <property type="nucleotide sequence ID" value="NZ_JAXBLV010000001.1"/>
</dbReference>
<keyword evidence="1" id="KW-0472">Membrane</keyword>
<accession>A0ABU5EQQ6</accession>
<feature type="transmembrane region" description="Helical" evidence="1">
    <location>
        <begin position="56"/>
        <end position="89"/>
    </location>
</feature>
<keyword evidence="1" id="KW-0812">Transmembrane</keyword>
<organism evidence="2 3">
    <name type="scientific">Gemmata algarum</name>
    <dbReference type="NCBI Taxonomy" id="2975278"/>
    <lineage>
        <taxon>Bacteria</taxon>
        <taxon>Pseudomonadati</taxon>
        <taxon>Planctomycetota</taxon>
        <taxon>Planctomycetia</taxon>
        <taxon>Gemmatales</taxon>
        <taxon>Gemmataceae</taxon>
        <taxon>Gemmata</taxon>
    </lineage>
</organism>
<sequence>MRIPLWVVALIAVTLAVAAVILRSIPYGLILPLIVGWLAGRFVSTTSHSARSKQVVVMATVWATALGPISGFIAVPAQLMLVGIGVYVILADV</sequence>
<protein>
    <recommendedName>
        <fullName evidence="4">DUF456 domain-containing protein</fullName>
    </recommendedName>
</protein>
<dbReference type="EMBL" id="JAXBLV010000001">
    <property type="protein sequence ID" value="MDY3557530.1"/>
    <property type="molecule type" value="Genomic_DNA"/>
</dbReference>
<proteinExistence type="predicted"/>
<evidence type="ECO:0000256" key="1">
    <source>
        <dbReference type="SAM" id="Phobius"/>
    </source>
</evidence>
<evidence type="ECO:0008006" key="4">
    <source>
        <dbReference type="Google" id="ProtNLM"/>
    </source>
</evidence>
<name>A0ABU5EQQ6_9BACT</name>
<comment type="caution">
    <text evidence="2">The sequence shown here is derived from an EMBL/GenBank/DDBJ whole genome shotgun (WGS) entry which is preliminary data.</text>
</comment>